<feature type="domain" description="Protein kinase" evidence="12">
    <location>
        <begin position="137"/>
        <end position="468"/>
    </location>
</feature>
<dbReference type="CDD" id="cd14212">
    <property type="entry name" value="PKc_YAK1"/>
    <property type="match status" value="1"/>
</dbReference>
<feature type="compositionally biased region" description="Basic and acidic residues" evidence="11">
    <location>
        <begin position="588"/>
        <end position="600"/>
    </location>
</feature>
<evidence type="ECO:0000256" key="4">
    <source>
        <dbReference type="ARBA" id="ARBA00022527"/>
    </source>
</evidence>
<evidence type="ECO:0000313" key="13">
    <source>
        <dbReference type="EMBL" id="RIB05244.1"/>
    </source>
</evidence>
<keyword evidence="8 13" id="KW-0418">Kinase</keyword>
<dbReference type="InterPro" id="IPR000719">
    <property type="entry name" value="Prot_kinase_dom"/>
</dbReference>
<dbReference type="PROSITE" id="PS00107">
    <property type="entry name" value="PROTEIN_KINASE_ATP"/>
    <property type="match status" value="1"/>
</dbReference>
<evidence type="ECO:0000313" key="14">
    <source>
        <dbReference type="Proteomes" id="UP000266673"/>
    </source>
</evidence>
<dbReference type="GO" id="GO:0004674">
    <property type="term" value="F:protein serine/threonine kinase activity"/>
    <property type="evidence" value="ECO:0007669"/>
    <property type="project" value="UniProtKB-KW"/>
</dbReference>
<evidence type="ECO:0000256" key="9">
    <source>
        <dbReference type="ARBA" id="ARBA00022840"/>
    </source>
</evidence>
<evidence type="ECO:0000256" key="1">
    <source>
        <dbReference type="ARBA" id="ARBA00004496"/>
    </source>
</evidence>
<dbReference type="InterPro" id="IPR050494">
    <property type="entry name" value="Ser_Thr_dual-spec_kinase"/>
</dbReference>
<dbReference type="Proteomes" id="UP000266673">
    <property type="component" value="Unassembled WGS sequence"/>
</dbReference>
<evidence type="ECO:0000256" key="10">
    <source>
        <dbReference type="PROSITE-ProRule" id="PRU10141"/>
    </source>
</evidence>
<keyword evidence="9 10" id="KW-0067">ATP-binding</keyword>
<keyword evidence="7 10" id="KW-0547">Nucleotide-binding</keyword>
<comment type="subcellular location">
    <subcellularLocation>
        <location evidence="1">Cytoplasm</location>
    </subcellularLocation>
</comment>
<feature type="binding site" evidence="10">
    <location>
        <position position="166"/>
    </location>
    <ligand>
        <name>ATP</name>
        <dbReference type="ChEBI" id="CHEBI:30616"/>
    </ligand>
</feature>
<name>A0A397U4W2_9GLOM</name>
<reference evidence="13 14" key="1">
    <citation type="submission" date="2018-06" db="EMBL/GenBank/DDBJ databases">
        <title>Comparative genomics reveals the genomic features of Rhizophagus irregularis, R. cerebriforme, R. diaphanum and Gigaspora rosea, and their symbiotic lifestyle signature.</title>
        <authorList>
            <person name="Morin E."/>
            <person name="San Clemente H."/>
            <person name="Chen E.C.H."/>
            <person name="De La Providencia I."/>
            <person name="Hainaut M."/>
            <person name="Kuo A."/>
            <person name="Kohler A."/>
            <person name="Murat C."/>
            <person name="Tang N."/>
            <person name="Roy S."/>
            <person name="Loubradou J."/>
            <person name="Henrissat B."/>
            <person name="Grigoriev I.V."/>
            <person name="Corradi N."/>
            <person name="Roux C."/>
            <person name="Martin F.M."/>
        </authorList>
    </citation>
    <scope>NUCLEOTIDE SEQUENCE [LARGE SCALE GENOMIC DNA]</scope>
    <source>
        <strain evidence="13 14">DAOM 194757</strain>
    </source>
</reference>
<dbReference type="PANTHER" id="PTHR24058">
    <property type="entry name" value="DUAL SPECIFICITY PROTEIN KINASE"/>
    <property type="match status" value="1"/>
</dbReference>
<dbReference type="AlphaFoldDB" id="A0A397U4W2"/>
<feature type="compositionally biased region" description="Low complexity" evidence="11">
    <location>
        <begin position="1"/>
        <end position="32"/>
    </location>
</feature>
<evidence type="ECO:0000256" key="7">
    <source>
        <dbReference type="ARBA" id="ARBA00022741"/>
    </source>
</evidence>
<sequence length="653" mass="73976">MTSLPLITTSSPSHHSHQQQQLNPQLQALSAPNPSQHKEVPEAFQRVRSKSDLRSQPTNRRADSTKGVVSPLKSLTVYLTTTYHNINPNFRYELSYNPRRVLTKPSKGVKNDGFDNEDSDYILYVNDVLGSEEGQKYLILDILGQGTFGQVVKCQNLKTKDIVAVKVVKNKPAYFNQSMMEVTILELLNQTWDSQDQHHILRLLDTFIHRRHLCLVFELLSVNLYELIKQNQFRGLSTNLVRVFTSQLLDALTVLNEARIIHCDLKPENVLLKNLESPTIKVIDFGSACHERQTVYTYIQSRFYRSPEVLLGLPYSSAIDMWSLGCIAVELFLGLPLFPGSSEYNQVSRIVEMLGVPPPYMIEVGKTAHEYFERYMNDHGQKKYRLKTMEQYMRDNNCVEQPSKRYFSATTLPEIIKSYPVMRKGVTQKDIDKEMQNRLAFIDFVQGLLNLNPIERWSPQQAKLHPFITGEKFTGKFTPPMQLKSSNKSSTTSAQSIPSTSNSQSSLHLAPLPSHSQYKTPNTSPKIPHKNPVVIHEMPSVTITSHDSNNATGQRPQVQQTSNKMATLAPKPNLALVSPGNVGASPGEHARLPKEKDQRRLPQPYPHLQLLPEQDNEHEHEIPQFSVVVDGEDRRASRPSSSNIGVVDIVGIR</sequence>
<dbReference type="STRING" id="44941.A0A397U4W2"/>
<evidence type="ECO:0000256" key="11">
    <source>
        <dbReference type="SAM" id="MobiDB-lite"/>
    </source>
</evidence>
<proteinExistence type="inferred from homology"/>
<evidence type="ECO:0000256" key="3">
    <source>
        <dbReference type="ARBA" id="ARBA00022490"/>
    </source>
</evidence>
<gene>
    <name evidence="13" type="ORF">C2G38_2281406</name>
</gene>
<dbReference type="SUPFAM" id="SSF56112">
    <property type="entry name" value="Protein kinase-like (PK-like)"/>
    <property type="match status" value="1"/>
</dbReference>
<comment type="caution">
    <text evidence="13">The sequence shown here is derived from an EMBL/GenBank/DDBJ whole genome shotgun (WGS) entry which is preliminary data.</text>
</comment>
<organism evidence="13 14">
    <name type="scientific">Gigaspora rosea</name>
    <dbReference type="NCBI Taxonomy" id="44941"/>
    <lineage>
        <taxon>Eukaryota</taxon>
        <taxon>Fungi</taxon>
        <taxon>Fungi incertae sedis</taxon>
        <taxon>Mucoromycota</taxon>
        <taxon>Glomeromycotina</taxon>
        <taxon>Glomeromycetes</taxon>
        <taxon>Diversisporales</taxon>
        <taxon>Gigasporaceae</taxon>
        <taxon>Gigaspora</taxon>
    </lineage>
</organism>
<keyword evidence="3" id="KW-0963">Cytoplasm</keyword>
<evidence type="ECO:0000256" key="2">
    <source>
        <dbReference type="ARBA" id="ARBA00008867"/>
    </source>
</evidence>
<comment type="similarity">
    <text evidence="2">Belongs to the protein kinase superfamily. CMGC Ser/Thr protein kinase family. MNB/DYRK subfamily.</text>
</comment>
<feature type="region of interest" description="Disordered" evidence="11">
    <location>
        <begin position="543"/>
        <end position="562"/>
    </location>
</feature>
<keyword evidence="14" id="KW-1185">Reference proteome</keyword>
<dbReference type="EMBL" id="QKWP01002018">
    <property type="protein sequence ID" value="RIB05244.1"/>
    <property type="molecule type" value="Genomic_DNA"/>
</dbReference>
<keyword evidence="6" id="KW-0808">Transferase</keyword>
<dbReference type="Pfam" id="PF00069">
    <property type="entry name" value="Pkinase"/>
    <property type="match status" value="1"/>
</dbReference>
<dbReference type="PROSITE" id="PS00108">
    <property type="entry name" value="PROTEIN_KINASE_ST"/>
    <property type="match status" value="1"/>
</dbReference>
<evidence type="ECO:0000256" key="6">
    <source>
        <dbReference type="ARBA" id="ARBA00022679"/>
    </source>
</evidence>
<dbReference type="GO" id="GO:0005737">
    <property type="term" value="C:cytoplasm"/>
    <property type="evidence" value="ECO:0007669"/>
    <property type="project" value="UniProtKB-SubCell"/>
</dbReference>
<protein>
    <submittedName>
        <fullName evidence="13">Kinase-like domain-containing protein</fullName>
    </submittedName>
</protein>
<dbReference type="PANTHER" id="PTHR24058:SF17">
    <property type="entry name" value="HOMEODOMAIN INTERACTING PROTEIN KINASE, ISOFORM D"/>
    <property type="match status" value="1"/>
</dbReference>
<dbReference type="InterPro" id="IPR008271">
    <property type="entry name" value="Ser/Thr_kinase_AS"/>
</dbReference>
<dbReference type="Gene3D" id="3.30.200.20">
    <property type="entry name" value="Phosphorylase Kinase, domain 1"/>
    <property type="match status" value="1"/>
</dbReference>
<dbReference type="OrthoDB" id="9332038at2759"/>
<feature type="region of interest" description="Disordered" evidence="11">
    <location>
        <begin position="473"/>
        <end position="532"/>
    </location>
</feature>
<keyword evidence="5" id="KW-0597">Phosphoprotein</keyword>
<evidence type="ECO:0000259" key="12">
    <source>
        <dbReference type="PROSITE" id="PS50011"/>
    </source>
</evidence>
<feature type="region of interest" description="Disordered" evidence="11">
    <location>
        <begin position="578"/>
        <end position="601"/>
    </location>
</feature>
<feature type="compositionally biased region" description="Low complexity" evidence="11">
    <location>
        <begin position="484"/>
        <end position="517"/>
    </location>
</feature>
<dbReference type="FunFam" id="3.30.200.20:FF:000087">
    <property type="entry name" value="Dual specificity tyrosine-phosphorylation-regulated kinase 1A"/>
    <property type="match status" value="1"/>
</dbReference>
<dbReference type="FunFam" id="1.10.510.10:FF:000380">
    <property type="entry name" value="Serine/threonine-protein kinase ppk15"/>
    <property type="match status" value="1"/>
</dbReference>
<dbReference type="GO" id="GO:0004713">
    <property type="term" value="F:protein tyrosine kinase activity"/>
    <property type="evidence" value="ECO:0007669"/>
    <property type="project" value="TreeGrafter"/>
</dbReference>
<dbReference type="PROSITE" id="PS50011">
    <property type="entry name" value="PROTEIN_KINASE_DOM"/>
    <property type="match status" value="1"/>
</dbReference>
<dbReference type="InterPro" id="IPR011009">
    <property type="entry name" value="Kinase-like_dom_sf"/>
</dbReference>
<dbReference type="InterPro" id="IPR017441">
    <property type="entry name" value="Protein_kinase_ATP_BS"/>
</dbReference>
<dbReference type="SMART" id="SM00220">
    <property type="entry name" value="S_TKc"/>
    <property type="match status" value="1"/>
</dbReference>
<keyword evidence="4" id="KW-0723">Serine/threonine-protein kinase</keyword>
<feature type="region of interest" description="Disordered" evidence="11">
    <location>
        <begin position="1"/>
        <end position="67"/>
    </location>
</feature>
<accession>A0A397U4W2</accession>
<evidence type="ECO:0000256" key="8">
    <source>
        <dbReference type="ARBA" id="ARBA00022777"/>
    </source>
</evidence>
<evidence type="ECO:0000256" key="5">
    <source>
        <dbReference type="ARBA" id="ARBA00022553"/>
    </source>
</evidence>
<dbReference type="Gene3D" id="1.10.510.10">
    <property type="entry name" value="Transferase(Phosphotransferase) domain 1"/>
    <property type="match status" value="1"/>
</dbReference>
<dbReference type="GO" id="GO:0005524">
    <property type="term" value="F:ATP binding"/>
    <property type="evidence" value="ECO:0007669"/>
    <property type="project" value="UniProtKB-UniRule"/>
</dbReference>
<dbReference type="GO" id="GO:0005634">
    <property type="term" value="C:nucleus"/>
    <property type="evidence" value="ECO:0007669"/>
    <property type="project" value="TreeGrafter"/>
</dbReference>